<keyword evidence="3 6" id="KW-0732">Signal</keyword>
<evidence type="ECO:0000256" key="3">
    <source>
        <dbReference type="ARBA" id="ARBA00022729"/>
    </source>
</evidence>
<evidence type="ECO:0000256" key="4">
    <source>
        <dbReference type="ARBA" id="ARBA00023157"/>
    </source>
</evidence>
<name>G3MKY5_AMBMU</name>
<dbReference type="EMBL" id="JO842536">
    <property type="protein sequence ID" value="AEO34153.1"/>
    <property type="molecule type" value="mRNA"/>
</dbReference>
<feature type="chain" id="PRO_5003447618" description="Evasin" evidence="7">
    <location>
        <begin position="18"/>
        <end position="146"/>
    </location>
</feature>
<evidence type="ECO:0000256" key="5">
    <source>
        <dbReference type="ARBA" id="ARBA00023180"/>
    </source>
</evidence>
<reference evidence="8" key="1">
    <citation type="journal article" date="2011" name="PLoS ONE">
        <title>A deep insight into the sialotranscriptome of the gulf coast tick, Amblyomma maculatum.</title>
        <authorList>
            <person name="Karim S."/>
            <person name="Singh P."/>
            <person name="Ribeiro J.M."/>
        </authorList>
    </citation>
    <scope>NUCLEOTIDE SEQUENCE</scope>
    <source>
        <tissue evidence="8">Salivary gland</tissue>
    </source>
</reference>
<proteinExistence type="evidence at transcript level"/>
<comment type="subcellular location">
    <subcellularLocation>
        <location evidence="1 6">Secreted</location>
    </subcellularLocation>
</comment>
<evidence type="ECO:0000313" key="8">
    <source>
        <dbReference type="EMBL" id="AEO34153.1"/>
    </source>
</evidence>
<organism evidence="8">
    <name type="scientific">Amblyomma maculatum</name>
    <name type="common">Gulf Coast tick</name>
    <dbReference type="NCBI Taxonomy" id="34609"/>
    <lineage>
        <taxon>Eukaryota</taxon>
        <taxon>Metazoa</taxon>
        <taxon>Ecdysozoa</taxon>
        <taxon>Arthropoda</taxon>
        <taxon>Chelicerata</taxon>
        <taxon>Arachnida</taxon>
        <taxon>Acari</taxon>
        <taxon>Parasitiformes</taxon>
        <taxon>Ixodida</taxon>
        <taxon>Ixodoidea</taxon>
        <taxon>Ixodidae</taxon>
        <taxon>Amblyomminae</taxon>
        <taxon>Amblyomma</taxon>
    </lineage>
</organism>
<evidence type="ECO:0000256" key="7">
    <source>
        <dbReference type="SAM" id="SignalP"/>
    </source>
</evidence>
<keyword evidence="4 6" id="KW-1015">Disulfide bond</keyword>
<protein>
    <recommendedName>
        <fullName evidence="6">Evasin</fullName>
    </recommendedName>
</protein>
<evidence type="ECO:0000256" key="2">
    <source>
        <dbReference type="ARBA" id="ARBA00022525"/>
    </source>
</evidence>
<keyword evidence="2 6" id="KW-0964">Secreted</keyword>
<evidence type="ECO:0000256" key="1">
    <source>
        <dbReference type="ARBA" id="ARBA00004613"/>
    </source>
</evidence>
<dbReference type="Pfam" id="PF19429">
    <property type="entry name" value="EVA_Class_A"/>
    <property type="match status" value="1"/>
</dbReference>
<dbReference type="Gene3D" id="2.30.130.100">
    <property type="match status" value="1"/>
</dbReference>
<sequence length="146" mass="16320">MRNICIFTLAIAAVASAQDQLPAASGCADTVTQAPAKPPSQEYDSTGYYKDQYGCLYLLLTAYRKEYLGSCYRLCAERDDITPTVRIPVPNYSLCLQIVKNRFQERKNDDSPQKCRKGYCWRGECKATPFTVKCSAAANRTYGVSE</sequence>
<dbReference type="InterPro" id="IPR045797">
    <property type="entry name" value="EVA_Class_A"/>
</dbReference>
<accession>G3MKY5</accession>
<dbReference type="GO" id="GO:0005576">
    <property type="term" value="C:extracellular region"/>
    <property type="evidence" value="ECO:0007669"/>
    <property type="project" value="UniProtKB-SubCell"/>
</dbReference>
<keyword evidence="5 6" id="KW-0325">Glycoprotein</keyword>
<comment type="function">
    <text evidence="6">Salivary chemokine-binding protein which binds to host chemokines.</text>
</comment>
<evidence type="ECO:0000256" key="6">
    <source>
        <dbReference type="RuleBase" id="RU369006"/>
    </source>
</evidence>
<feature type="signal peptide" evidence="7">
    <location>
        <begin position="1"/>
        <end position="17"/>
    </location>
</feature>
<dbReference type="GO" id="GO:0019957">
    <property type="term" value="F:C-C chemokine binding"/>
    <property type="evidence" value="ECO:0007669"/>
    <property type="project" value="InterPro"/>
</dbReference>
<dbReference type="AlphaFoldDB" id="G3MKY5"/>